<dbReference type="PANTHER" id="PTHR12653">
    <property type="entry name" value="NADH-UBIQUINONE OXIDOREDUCTASE 13 KD-B SUBUNIT"/>
    <property type="match status" value="1"/>
</dbReference>
<evidence type="ECO:0000256" key="4">
    <source>
        <dbReference type="ARBA" id="ARBA00022660"/>
    </source>
</evidence>
<dbReference type="OrthoDB" id="286811at2759"/>
<keyword evidence="10" id="KW-1185">Reference proteome</keyword>
<keyword evidence="4" id="KW-0679">Respiratory chain</keyword>
<proteinExistence type="inferred from homology"/>
<dbReference type="GO" id="GO:0005743">
    <property type="term" value="C:mitochondrial inner membrane"/>
    <property type="evidence" value="ECO:0007669"/>
    <property type="project" value="UniProtKB-SubCell"/>
</dbReference>
<evidence type="ECO:0000256" key="6">
    <source>
        <dbReference type="ARBA" id="ARBA00022982"/>
    </source>
</evidence>
<comment type="caution">
    <text evidence="9">The sequence shown here is derived from an EMBL/GenBank/DDBJ whole genome shotgun (WGS) entry which is preliminary data.</text>
</comment>
<evidence type="ECO:0000256" key="3">
    <source>
        <dbReference type="ARBA" id="ARBA00022448"/>
    </source>
</evidence>
<dbReference type="AlphaFoldDB" id="A0A9N7MLV4"/>
<keyword evidence="6" id="KW-0249">Electron transport</keyword>
<name>A0A9N7MLV4_STRHE</name>
<dbReference type="Proteomes" id="UP001153555">
    <property type="component" value="Unassembled WGS sequence"/>
</dbReference>
<evidence type="ECO:0000256" key="7">
    <source>
        <dbReference type="ARBA" id="ARBA00023128"/>
    </source>
</evidence>
<evidence type="ECO:0000313" key="10">
    <source>
        <dbReference type="Proteomes" id="UP001153555"/>
    </source>
</evidence>
<sequence>MTSFHILNPRFPTLICSSRANYNTWFRNLNRIIRNATTCKNVYPATARPFMVTSKVKETTGIVGLDVVPNARKLLVRLYNKTLEQLKAVLKEEGYRMAVESFT</sequence>
<keyword evidence="8" id="KW-0472">Membrane</keyword>
<comment type="similarity">
    <text evidence="2">Belongs to the complex I NDUFA5 subunit family.</text>
</comment>
<comment type="subcellular location">
    <subcellularLocation>
        <location evidence="1">Mitochondrion inner membrane</location>
        <topology evidence="1">Peripheral membrane protein</topology>
        <orientation evidence="1">Matrix side</orientation>
    </subcellularLocation>
</comment>
<keyword evidence="5" id="KW-0999">Mitochondrion inner membrane</keyword>
<dbReference type="InterPro" id="IPR006806">
    <property type="entry name" value="NDUFA5"/>
</dbReference>
<evidence type="ECO:0000256" key="2">
    <source>
        <dbReference type="ARBA" id="ARBA00010261"/>
    </source>
</evidence>
<keyword evidence="3" id="KW-0813">Transport</keyword>
<keyword evidence="7" id="KW-0496">Mitochondrion</keyword>
<dbReference type="Pfam" id="PF04716">
    <property type="entry name" value="ETC_C1_NDUFA5"/>
    <property type="match status" value="1"/>
</dbReference>
<protein>
    <submittedName>
        <fullName evidence="9">Probable NADH dehydrogenase</fullName>
    </submittedName>
</protein>
<dbReference type="GO" id="GO:0022904">
    <property type="term" value="P:respiratory electron transport chain"/>
    <property type="evidence" value="ECO:0007669"/>
    <property type="project" value="InterPro"/>
</dbReference>
<evidence type="ECO:0000256" key="5">
    <source>
        <dbReference type="ARBA" id="ARBA00022792"/>
    </source>
</evidence>
<evidence type="ECO:0000313" key="9">
    <source>
        <dbReference type="EMBL" id="CAA0810898.1"/>
    </source>
</evidence>
<reference evidence="9" key="1">
    <citation type="submission" date="2019-12" db="EMBL/GenBank/DDBJ databases">
        <authorList>
            <person name="Scholes J."/>
        </authorList>
    </citation>
    <scope>NUCLEOTIDE SEQUENCE</scope>
</reference>
<gene>
    <name evidence="9" type="ORF">SHERM_12343</name>
</gene>
<dbReference type="EMBL" id="CACSLK010007321">
    <property type="protein sequence ID" value="CAA0810898.1"/>
    <property type="molecule type" value="Genomic_DNA"/>
</dbReference>
<dbReference type="PANTHER" id="PTHR12653:SF0">
    <property type="entry name" value="NADH DEHYDROGENASE [UBIQUINONE] 1 ALPHA SUBCOMPLEX SUBUNIT 5"/>
    <property type="match status" value="1"/>
</dbReference>
<organism evidence="9 10">
    <name type="scientific">Striga hermonthica</name>
    <name type="common">Purple witchweed</name>
    <name type="synonym">Buchnera hermonthica</name>
    <dbReference type="NCBI Taxonomy" id="68872"/>
    <lineage>
        <taxon>Eukaryota</taxon>
        <taxon>Viridiplantae</taxon>
        <taxon>Streptophyta</taxon>
        <taxon>Embryophyta</taxon>
        <taxon>Tracheophyta</taxon>
        <taxon>Spermatophyta</taxon>
        <taxon>Magnoliopsida</taxon>
        <taxon>eudicotyledons</taxon>
        <taxon>Gunneridae</taxon>
        <taxon>Pentapetalae</taxon>
        <taxon>asterids</taxon>
        <taxon>lamiids</taxon>
        <taxon>Lamiales</taxon>
        <taxon>Orobanchaceae</taxon>
        <taxon>Buchnereae</taxon>
        <taxon>Striga</taxon>
    </lineage>
</organism>
<evidence type="ECO:0000256" key="8">
    <source>
        <dbReference type="ARBA" id="ARBA00023136"/>
    </source>
</evidence>
<evidence type="ECO:0000256" key="1">
    <source>
        <dbReference type="ARBA" id="ARBA00004443"/>
    </source>
</evidence>
<accession>A0A9N7MLV4</accession>